<evidence type="ECO:0000313" key="3">
    <source>
        <dbReference type="EMBL" id="GAA2089675.1"/>
    </source>
</evidence>
<sequence>MTKPRDRTVRTAGTAHGLTAATAALAAAATLLGALAAAAPADSAFTAGFSTAVSASGEVDIAQPEGQFAAPDAPSALSSNGRAAAPAGADGSPGAATAVVSFPVISRSSAAAVEVSVALEEVEPDEILEHLRIAAQAEGGTPVPDGTTVSGSWFASHPEGLVLLRGLEPDEETELSLSFWLAADAPASARNAGLDVLIRVSGETQAPEEPVRIEGAWA</sequence>
<dbReference type="EMBL" id="BAAAPZ010000002">
    <property type="protein sequence ID" value="GAA2089675.1"/>
    <property type="molecule type" value="Genomic_DNA"/>
</dbReference>
<reference evidence="3 4" key="1">
    <citation type="journal article" date="2019" name="Int. J. Syst. Evol. Microbiol.">
        <title>The Global Catalogue of Microorganisms (GCM) 10K type strain sequencing project: providing services to taxonomists for standard genome sequencing and annotation.</title>
        <authorList>
            <consortium name="The Broad Institute Genomics Platform"/>
            <consortium name="The Broad Institute Genome Sequencing Center for Infectious Disease"/>
            <person name="Wu L."/>
            <person name="Ma J."/>
        </authorList>
    </citation>
    <scope>NUCLEOTIDE SEQUENCE [LARGE SCALE GENOMIC DNA]</scope>
    <source>
        <strain evidence="3 4">JCM 15900</strain>
    </source>
</reference>
<evidence type="ECO:0000256" key="1">
    <source>
        <dbReference type="SAM" id="MobiDB-lite"/>
    </source>
</evidence>
<organism evidence="3 4">
    <name type="scientific">Brevibacterium salitolerans</name>
    <dbReference type="NCBI Taxonomy" id="1403566"/>
    <lineage>
        <taxon>Bacteria</taxon>
        <taxon>Bacillati</taxon>
        <taxon>Actinomycetota</taxon>
        <taxon>Actinomycetes</taxon>
        <taxon>Micrococcales</taxon>
        <taxon>Brevibacteriaceae</taxon>
        <taxon>Brevibacterium</taxon>
    </lineage>
</organism>
<feature type="region of interest" description="Disordered" evidence="1">
    <location>
        <begin position="68"/>
        <end position="92"/>
    </location>
</feature>
<feature type="compositionally biased region" description="Low complexity" evidence="1">
    <location>
        <begin position="81"/>
        <end position="92"/>
    </location>
</feature>
<feature type="chain" id="PRO_5045587197" evidence="2">
    <location>
        <begin position="27"/>
        <end position="218"/>
    </location>
</feature>
<proteinExistence type="predicted"/>
<dbReference type="Proteomes" id="UP001500984">
    <property type="component" value="Unassembled WGS sequence"/>
</dbReference>
<protein>
    <submittedName>
        <fullName evidence="3">Uncharacterized protein</fullName>
    </submittedName>
</protein>
<gene>
    <name evidence="3" type="ORF">GCM10009823_05620</name>
</gene>
<comment type="caution">
    <text evidence="3">The sequence shown here is derived from an EMBL/GenBank/DDBJ whole genome shotgun (WGS) entry which is preliminary data.</text>
</comment>
<evidence type="ECO:0000313" key="4">
    <source>
        <dbReference type="Proteomes" id="UP001500984"/>
    </source>
</evidence>
<name>A0ABN2WE74_9MICO</name>
<keyword evidence="4" id="KW-1185">Reference proteome</keyword>
<feature type="signal peptide" evidence="2">
    <location>
        <begin position="1"/>
        <end position="26"/>
    </location>
</feature>
<keyword evidence="2" id="KW-0732">Signal</keyword>
<dbReference type="RefSeq" id="WP_291794567.1">
    <property type="nucleotide sequence ID" value="NZ_BAAAPZ010000002.1"/>
</dbReference>
<accession>A0ABN2WE74</accession>
<evidence type="ECO:0000256" key="2">
    <source>
        <dbReference type="SAM" id="SignalP"/>
    </source>
</evidence>